<dbReference type="InterPro" id="IPR038729">
    <property type="entry name" value="Rad50/SbcC_AAA"/>
</dbReference>
<evidence type="ECO:0000313" key="7">
    <source>
        <dbReference type="Proteomes" id="UP001282284"/>
    </source>
</evidence>
<feature type="coiled-coil region" evidence="4">
    <location>
        <begin position="824"/>
        <end position="851"/>
    </location>
</feature>
<dbReference type="Proteomes" id="UP001282284">
    <property type="component" value="Unassembled WGS sequence"/>
</dbReference>
<evidence type="ECO:0000256" key="2">
    <source>
        <dbReference type="ARBA" id="ARBA00011322"/>
    </source>
</evidence>
<dbReference type="PANTHER" id="PTHR32114:SF2">
    <property type="entry name" value="ABC TRANSPORTER ABCH.3"/>
    <property type="match status" value="1"/>
</dbReference>
<dbReference type="PANTHER" id="PTHR32114">
    <property type="entry name" value="ABC TRANSPORTER ABCH.3"/>
    <property type="match status" value="1"/>
</dbReference>
<dbReference type="SUPFAM" id="SSF52540">
    <property type="entry name" value="P-loop containing nucleoside triphosphate hydrolases"/>
    <property type="match status" value="1"/>
</dbReference>
<dbReference type="RefSeq" id="WP_317942739.1">
    <property type="nucleotide sequence ID" value="NZ_JAUBDI010000004.1"/>
</dbReference>
<dbReference type="InterPro" id="IPR027417">
    <property type="entry name" value="P-loop_NTPase"/>
</dbReference>
<dbReference type="EMBL" id="JAUBDI010000004">
    <property type="protein sequence ID" value="MDW0112807.1"/>
    <property type="molecule type" value="Genomic_DNA"/>
</dbReference>
<name>A0ABU4GB39_9BACL</name>
<feature type="coiled-coil region" evidence="4">
    <location>
        <begin position="545"/>
        <end position="586"/>
    </location>
</feature>
<organism evidence="6 7">
    <name type="scientific">Sporosarcina saromensis</name>
    <dbReference type="NCBI Taxonomy" id="359365"/>
    <lineage>
        <taxon>Bacteria</taxon>
        <taxon>Bacillati</taxon>
        <taxon>Bacillota</taxon>
        <taxon>Bacilli</taxon>
        <taxon>Bacillales</taxon>
        <taxon>Caryophanaceae</taxon>
        <taxon>Sporosarcina</taxon>
    </lineage>
</organism>
<evidence type="ECO:0000313" key="6">
    <source>
        <dbReference type="EMBL" id="MDW0112807.1"/>
    </source>
</evidence>
<comment type="caution">
    <text evidence="6">The sequence shown here is derived from an EMBL/GenBank/DDBJ whole genome shotgun (WGS) entry which is preliminary data.</text>
</comment>
<protein>
    <recommendedName>
        <fullName evidence="3">Nuclease SbcCD subunit C</fullName>
    </recommendedName>
</protein>
<comment type="subunit">
    <text evidence="2">Heterodimer of SbcC and SbcD.</text>
</comment>
<evidence type="ECO:0000259" key="5">
    <source>
        <dbReference type="Pfam" id="PF13476"/>
    </source>
</evidence>
<feature type="coiled-coil region" evidence="4">
    <location>
        <begin position="683"/>
        <end position="770"/>
    </location>
</feature>
<evidence type="ECO:0000256" key="1">
    <source>
        <dbReference type="ARBA" id="ARBA00006930"/>
    </source>
</evidence>
<comment type="similarity">
    <text evidence="1">Belongs to the SMC family. SbcC subfamily.</text>
</comment>
<keyword evidence="7" id="KW-1185">Reference proteome</keyword>
<gene>
    <name evidence="6" type="ORF">QT711_06385</name>
</gene>
<feature type="domain" description="Rad50/SbcC-type AAA" evidence="5">
    <location>
        <begin position="5"/>
        <end position="216"/>
    </location>
</feature>
<feature type="coiled-coil region" evidence="4">
    <location>
        <begin position="620"/>
        <end position="658"/>
    </location>
</feature>
<evidence type="ECO:0000256" key="4">
    <source>
        <dbReference type="SAM" id="Coils"/>
    </source>
</evidence>
<sequence>MKPIRLTMTAFGPYKGTETIDFRQLENHRLFVVSGATGAGKTTIFDGICFALYGQASGEDRTDIRSLRSDFADDAIQTAVELVFTIHRRTYRIMRQIPYIKKGNKSETSAKCELFELTAEGETPIVDRQIVSEINRKVEELLGLTQIQFSQIVMLPQGEFRKFLTSDTENKETILRKIFKTDDYRGIVEVLKKRKDTATLQLTNEKAKADHFIQQITAIVPTRESLLFEVLRNEYMLTSQVLAGLDEEILYYTEKAVEDEKLYTEAHNKHGALLETYHSAKNTNEQFALLEQRKTTLETLEQQQPHIQLKEKQLADADRAAIIHEIESYYIQQEQEVLAKRQEFEKTTEQVDVAMAQLAEIERVYSEVERQEPERNEASEKLIRLRHHLPAVTQLAAKQAHVHQLLGHLRELHSDHHYIAEKASTYQEQQTLLKKQIADVEEAIVPFDMLVEQLNKYVTDVKIVEKHEQLQAELASCTQTAMNASSAFRKAKEEFEGLQNNWLSNQAAHLAHALQEGQPCPVCGSVDHPEKHAQREGEAVSREQLENKRAHLTEVERSLRVAEARLETIKEQSTALEQEMAEEKITDSAEVVKRKQEEIATKVQVLKEKKSACTLMKVQLSSFEKEVADWTTKLHAIEKQLAERKLEYERESALLQREITSIPEEVRSLPALEAEIQKVAMHKDKLEASWIAIQKKKEEAKEKLATSKNTQQYVERAVHEYVQKKQQAEARYKDALHQSDFNSEEAYRNAKLTEAEKRMYKEEVKRFNEDLHATKTAIVELETSLKGKEKMDTSILAEQVDRLKDAYEQALTEWKGSIEYGKALNQLRSNLHNASEGIEELERKVSKLTSLHDVIRGHNHLKLSFERFIQIDYLERIIQSANSRLHNLSNGQFELMRSERQEIRGKQSGLGLDVYDAYTGQNRDVKTMSGGEKFNASLSLALGMADVIQSFQGGVSIETMFIDEGFGTLDEESLHKAVDTLIDLQKSGRMIGVISHVEELKKALPAILEVRKSNEGHSETKFILK</sequence>
<keyword evidence="4" id="KW-0175">Coiled coil</keyword>
<accession>A0ABU4GB39</accession>
<dbReference type="Pfam" id="PF13476">
    <property type="entry name" value="AAA_23"/>
    <property type="match status" value="1"/>
</dbReference>
<dbReference type="Pfam" id="PF13558">
    <property type="entry name" value="SbcC_Walker_B"/>
    <property type="match status" value="1"/>
</dbReference>
<proteinExistence type="inferred from homology"/>
<evidence type="ECO:0000256" key="3">
    <source>
        <dbReference type="ARBA" id="ARBA00013368"/>
    </source>
</evidence>
<dbReference type="Gene3D" id="3.40.50.300">
    <property type="entry name" value="P-loop containing nucleotide triphosphate hydrolases"/>
    <property type="match status" value="2"/>
</dbReference>
<reference evidence="6 7" key="1">
    <citation type="submission" date="2023-06" db="EMBL/GenBank/DDBJ databases">
        <title>Sporosarcina sp. nov., isolated from Korean traditional fermented seafood 'Jeotgal'.</title>
        <authorList>
            <person name="Yang A.I."/>
            <person name="Shin N.-R."/>
        </authorList>
    </citation>
    <scope>NUCLEOTIDE SEQUENCE [LARGE SCALE GENOMIC DNA]</scope>
    <source>
        <strain evidence="6 7">KCTC13119</strain>
    </source>
</reference>